<name>A0ABS1H3K0_9BACL</name>
<evidence type="ECO:0000256" key="1">
    <source>
        <dbReference type="ARBA" id="ARBA00035885"/>
    </source>
</evidence>
<evidence type="ECO:0000313" key="3">
    <source>
        <dbReference type="EMBL" id="MBK3493972.1"/>
    </source>
</evidence>
<comment type="catalytic activity">
    <reaction evidence="1">
        <text>an N-(ADP-alpha-D-ribosyl)-thymidine in DNA + H2O = a thymidine in DNA + ADP-D-ribose</text>
        <dbReference type="Rhea" id="RHEA:71655"/>
        <dbReference type="Rhea" id="RHEA-COMP:13556"/>
        <dbReference type="Rhea" id="RHEA-COMP:18051"/>
        <dbReference type="ChEBI" id="CHEBI:15377"/>
        <dbReference type="ChEBI" id="CHEBI:57967"/>
        <dbReference type="ChEBI" id="CHEBI:137386"/>
        <dbReference type="ChEBI" id="CHEBI:191199"/>
    </reaction>
    <physiologicalReaction direction="left-to-right" evidence="1">
        <dbReference type="Rhea" id="RHEA:71656"/>
    </physiologicalReaction>
</comment>
<dbReference type="Proteomes" id="UP000618943">
    <property type="component" value="Unassembled WGS sequence"/>
</dbReference>
<dbReference type="PANTHER" id="PTHR12521">
    <property type="entry name" value="PROTEIN C6ORF130"/>
    <property type="match status" value="1"/>
</dbReference>
<comment type="caution">
    <text evidence="3">The sequence shown here is derived from an EMBL/GenBank/DDBJ whole genome shotgun (WGS) entry which is preliminary data.</text>
</comment>
<dbReference type="SMART" id="SM00506">
    <property type="entry name" value="A1pp"/>
    <property type="match status" value="1"/>
</dbReference>
<dbReference type="EMBL" id="JAEOAH010000003">
    <property type="protein sequence ID" value="MBK3493972.1"/>
    <property type="molecule type" value="Genomic_DNA"/>
</dbReference>
<dbReference type="CDD" id="cd02901">
    <property type="entry name" value="Macro_Poa1p-like"/>
    <property type="match status" value="1"/>
</dbReference>
<proteinExistence type="predicted"/>
<feature type="domain" description="Macro" evidence="2">
    <location>
        <begin position="1"/>
        <end position="151"/>
    </location>
</feature>
<evidence type="ECO:0000313" key="4">
    <source>
        <dbReference type="Proteomes" id="UP000618943"/>
    </source>
</evidence>
<keyword evidence="4" id="KW-1185">Reference proteome</keyword>
<accession>A0ABS1H3K0</accession>
<dbReference type="InterPro" id="IPR043472">
    <property type="entry name" value="Macro_dom-like"/>
</dbReference>
<dbReference type="RefSeq" id="WP_200747972.1">
    <property type="nucleotide sequence ID" value="NZ_JAEOAH010000003.1"/>
</dbReference>
<dbReference type="PROSITE" id="PS51154">
    <property type="entry name" value="MACRO"/>
    <property type="match status" value="1"/>
</dbReference>
<dbReference type="Pfam" id="PF01661">
    <property type="entry name" value="Macro"/>
    <property type="match status" value="1"/>
</dbReference>
<dbReference type="PANTHER" id="PTHR12521:SF0">
    <property type="entry name" value="ADP-RIBOSE GLYCOHYDROLASE OARD1"/>
    <property type="match status" value="1"/>
</dbReference>
<dbReference type="InterPro" id="IPR050892">
    <property type="entry name" value="ADP-ribose_metab_enzymes"/>
</dbReference>
<dbReference type="InterPro" id="IPR002589">
    <property type="entry name" value="Macro_dom"/>
</dbReference>
<protein>
    <submittedName>
        <fullName evidence="3">Macro domain-containing protein</fullName>
    </submittedName>
</protein>
<sequence length="342" mass="39775">MIIYTSGNLFESEAEALVNTVNCEGYMGKGIAYQFKSKYPENNLHYVEACKNKEIDIGKLFYFKENNKLIINFPTKDKWRAKSKIEYIEKGLVDLKNIIKKLNIKSIALPPLGAGNGGLAWAEVKEKIESHLAEMEDRFFYIYEPTQNYVAQVKEEPKLSLSALVLMDMKNELKKFDSTRLQKTAFFMNIFIEEDYFKFVKHRFGPYDHSIKVISEKIKDFQNYHKVKNTNEAYEILYNKLISKSVDTKLNDLKVAVRKSANYVNSIQTNKDLECVSTLAYILTENKTLDAENLVTQFKNWSNEKAERFSEEEILQGIGHLKENDIIEENLLGFSINHIYNR</sequence>
<dbReference type="Gene3D" id="3.40.220.10">
    <property type="entry name" value="Leucine Aminopeptidase, subunit E, domain 1"/>
    <property type="match status" value="1"/>
</dbReference>
<gene>
    <name evidence="3" type="ORF">JFL43_03680</name>
</gene>
<reference evidence="3 4" key="1">
    <citation type="submission" date="2020-12" db="EMBL/GenBank/DDBJ databases">
        <title>YIM B01967 draft genome.</title>
        <authorList>
            <person name="Yan X."/>
        </authorList>
    </citation>
    <scope>NUCLEOTIDE SEQUENCE [LARGE SCALE GENOMIC DNA]</scope>
    <source>
        <strain evidence="3 4">YIM B01967</strain>
    </source>
</reference>
<evidence type="ECO:0000259" key="2">
    <source>
        <dbReference type="PROSITE" id="PS51154"/>
    </source>
</evidence>
<organism evidence="3 4">
    <name type="scientific">Viridibacillus soli</name>
    <dbReference type="NCBI Taxonomy" id="2798301"/>
    <lineage>
        <taxon>Bacteria</taxon>
        <taxon>Bacillati</taxon>
        <taxon>Bacillota</taxon>
        <taxon>Bacilli</taxon>
        <taxon>Bacillales</taxon>
        <taxon>Caryophanaceae</taxon>
        <taxon>Viridibacillus</taxon>
    </lineage>
</organism>
<dbReference type="SUPFAM" id="SSF52949">
    <property type="entry name" value="Macro domain-like"/>
    <property type="match status" value="1"/>
</dbReference>